<dbReference type="Gene3D" id="3.40.50.2000">
    <property type="entry name" value="Glycogen Phosphorylase B"/>
    <property type="match status" value="2"/>
</dbReference>
<dbReference type="OMA" id="ERWLVIP"/>
<dbReference type="AlphaFoldDB" id="A0A3P9A2L1"/>
<organism evidence="10 11">
    <name type="scientific">Esox lucius</name>
    <name type="common">Northern pike</name>
    <dbReference type="NCBI Taxonomy" id="8010"/>
    <lineage>
        <taxon>Eukaryota</taxon>
        <taxon>Metazoa</taxon>
        <taxon>Chordata</taxon>
        <taxon>Craniata</taxon>
        <taxon>Vertebrata</taxon>
        <taxon>Euteleostomi</taxon>
        <taxon>Actinopterygii</taxon>
        <taxon>Neopterygii</taxon>
        <taxon>Teleostei</taxon>
        <taxon>Protacanthopterygii</taxon>
        <taxon>Esociformes</taxon>
        <taxon>Esocidae</taxon>
        <taxon>Esox</taxon>
    </lineage>
</organism>
<evidence type="ECO:0000256" key="6">
    <source>
        <dbReference type="ARBA" id="ARBA00022989"/>
    </source>
</evidence>
<reference evidence="10" key="2">
    <citation type="submission" date="2020-02" db="EMBL/GenBank/DDBJ databases">
        <title>Esox lucius (northern pike) genome, fEsoLuc1, primary haplotype.</title>
        <authorList>
            <person name="Myers G."/>
            <person name="Karagic N."/>
            <person name="Meyer A."/>
            <person name="Pippel M."/>
            <person name="Reichard M."/>
            <person name="Winkler S."/>
            <person name="Tracey A."/>
            <person name="Sims Y."/>
            <person name="Howe K."/>
            <person name="Rhie A."/>
            <person name="Formenti G."/>
            <person name="Durbin R."/>
            <person name="Fedrigo O."/>
            <person name="Jarvis E.D."/>
        </authorList>
    </citation>
    <scope>NUCLEOTIDE SEQUENCE [LARGE SCALE GENOMIC DNA]</scope>
</reference>
<dbReference type="CTD" id="556049"/>
<evidence type="ECO:0000256" key="7">
    <source>
        <dbReference type="ARBA" id="ARBA00023136"/>
    </source>
</evidence>
<accession>A0A3P9A2L1</accession>
<feature type="region of interest" description="Disordered" evidence="8">
    <location>
        <begin position="565"/>
        <end position="617"/>
    </location>
</feature>
<dbReference type="FunFam" id="3.40.50.2000:FF:000001">
    <property type="entry name" value="UDP-glucuronosyltransferase"/>
    <property type="match status" value="1"/>
</dbReference>
<evidence type="ECO:0000256" key="4">
    <source>
        <dbReference type="ARBA" id="ARBA00022679"/>
    </source>
</evidence>
<reference evidence="10" key="4">
    <citation type="submission" date="2025-09" db="UniProtKB">
        <authorList>
            <consortium name="Ensembl"/>
        </authorList>
    </citation>
    <scope>IDENTIFICATION</scope>
</reference>
<keyword evidence="3" id="KW-0328">Glycosyltransferase</keyword>
<keyword evidence="4" id="KW-0808">Transferase</keyword>
<dbReference type="InterPro" id="IPR035595">
    <property type="entry name" value="UDP_glycos_trans_CS"/>
</dbReference>
<evidence type="ECO:0000313" key="10">
    <source>
        <dbReference type="Ensembl" id="ENSELUP00000034984.2"/>
    </source>
</evidence>
<dbReference type="PROSITE" id="PS00375">
    <property type="entry name" value="UDPGT"/>
    <property type="match status" value="1"/>
</dbReference>
<dbReference type="Pfam" id="PF00201">
    <property type="entry name" value="UDPGT"/>
    <property type="match status" value="1"/>
</dbReference>
<evidence type="ECO:0000256" key="9">
    <source>
        <dbReference type="SAM" id="Phobius"/>
    </source>
</evidence>
<keyword evidence="7 9" id="KW-0472">Membrane</keyword>
<protein>
    <recommendedName>
        <fullName evidence="12">UDP-glycosyltransferases domain-containing protein</fullName>
    </recommendedName>
</protein>
<dbReference type="GO" id="GO:0008194">
    <property type="term" value="F:UDP-glycosyltransferase activity"/>
    <property type="evidence" value="ECO:0007669"/>
    <property type="project" value="InterPro"/>
</dbReference>
<dbReference type="Proteomes" id="UP000265140">
    <property type="component" value="Chromosome 7"/>
</dbReference>
<dbReference type="GeneID" id="105024609"/>
<evidence type="ECO:0000256" key="5">
    <source>
        <dbReference type="ARBA" id="ARBA00022692"/>
    </source>
</evidence>
<keyword evidence="6 9" id="KW-1133">Transmembrane helix</keyword>
<dbReference type="PANTHER" id="PTHR48043">
    <property type="entry name" value="EG:EG0003.4 PROTEIN-RELATED"/>
    <property type="match status" value="1"/>
</dbReference>
<comment type="similarity">
    <text evidence="2">Belongs to the UDP-glycosyltransferase family.</text>
</comment>
<evidence type="ECO:0000256" key="8">
    <source>
        <dbReference type="SAM" id="MobiDB-lite"/>
    </source>
</evidence>
<feature type="transmembrane region" description="Helical" evidence="9">
    <location>
        <begin position="527"/>
        <end position="554"/>
    </location>
</feature>
<dbReference type="RefSeq" id="XP_019903499.2">
    <property type="nucleotide sequence ID" value="XM_020047940.2"/>
</dbReference>
<evidence type="ECO:0000256" key="1">
    <source>
        <dbReference type="ARBA" id="ARBA00004370"/>
    </source>
</evidence>
<dbReference type="CDD" id="cd03784">
    <property type="entry name" value="GT1_Gtf-like"/>
    <property type="match status" value="1"/>
</dbReference>
<keyword evidence="5 9" id="KW-0812">Transmembrane</keyword>
<evidence type="ECO:0000256" key="2">
    <source>
        <dbReference type="ARBA" id="ARBA00009995"/>
    </source>
</evidence>
<evidence type="ECO:0000256" key="3">
    <source>
        <dbReference type="ARBA" id="ARBA00022676"/>
    </source>
</evidence>
<dbReference type="SUPFAM" id="SSF53756">
    <property type="entry name" value="UDP-Glycosyltransferase/glycogen phosphorylase"/>
    <property type="match status" value="1"/>
</dbReference>
<sequence>MDIFTRETLPTGCIRRGRKRLTLNYIIKVREMPGHVQRALVLPIFVRLLLLTSLLFLTPPLHCHGSRILVFPVDGSHWVNMEVLVKELHGRGHQMTVIRQSDSWFVREHAPHYTAVTVQLGETALDRNLFEQAVRNVLEGRRMGRVVGTLVQIREMFSILRIVHRATSTVLSIMLEDRVLMTQLKDSSFDLMLTDPGLPAGTILAHYLNLPTVYNVRWMSFGEGHFSIAPSPISYVPVPGSGLTDDMGLLQRTQNLMHYIINLLQERMLVLPIYRDVLDQHFPPGTDLLSLQWSADIWLMRADFVFEFPRPTMPNVVYIGGFQCRPAKPLPGELEVFMESSGQQGVVVMSLGTLISALPKEVTEAIAAAFTQLPQKVVWRFVGERPSALGNNTLLLDWLPQNDLLGHPKTRAFVAHGGTNGIYEAIYHGIPVLGLPLLFDQQDNLIRLQARGAARVLDAATLTEWEFLEALQDILNDPSYKSSMERLSSLHRDTSLHPLVRAAFWVEYVIRNKGASHLRTEAYSMPWYSYYCLDVAAVLLAIPLCSVGALLSFLRLLLKHKSQKTVNQPEKTKVENQTKPGANKAEDTPQLDRKKQKMSFVDKKEKNQRGAKQGKLG</sequence>
<dbReference type="OrthoDB" id="5835829at2759"/>
<dbReference type="KEGG" id="els:105024609"/>
<dbReference type="Ensembl" id="ENSELUT00000022242.3">
    <property type="protein sequence ID" value="ENSELUP00000034984.2"/>
    <property type="gene ID" value="ENSELUG00000001387.3"/>
</dbReference>
<dbReference type="Bgee" id="ENSELUG00000001387">
    <property type="expression patterns" value="Expressed in pharyngeal gill and 1 other cell type or tissue"/>
</dbReference>
<proteinExistence type="inferred from homology"/>
<dbReference type="InParanoid" id="A0A3P9A2L1"/>
<reference evidence="11" key="1">
    <citation type="journal article" date="2014" name="PLoS ONE">
        <title>The genome and linkage map of the northern pike (Esox lucius): conserved synteny revealed between the salmonid sister group and the Neoteleostei.</title>
        <authorList>
            <person name="Rondeau E.B."/>
            <person name="Minkley D.R."/>
            <person name="Leong J.S."/>
            <person name="Messmer A.M."/>
            <person name="Jantzen J.R."/>
            <person name="von Schalburg K.R."/>
            <person name="Lemon C."/>
            <person name="Bird N.H."/>
            <person name="Koop B.F."/>
        </authorList>
    </citation>
    <scope>NUCLEOTIDE SEQUENCE</scope>
</reference>
<name>A0A3P9A2L1_ESOLU</name>
<dbReference type="InterPro" id="IPR002213">
    <property type="entry name" value="UDP_glucos_trans"/>
</dbReference>
<dbReference type="InterPro" id="IPR050271">
    <property type="entry name" value="UDP-glycosyltransferase"/>
</dbReference>
<dbReference type="GeneTree" id="ENSGT00940000166282"/>
<reference evidence="10" key="3">
    <citation type="submission" date="2025-08" db="UniProtKB">
        <authorList>
            <consortium name="Ensembl"/>
        </authorList>
    </citation>
    <scope>IDENTIFICATION</scope>
</reference>
<evidence type="ECO:0000313" key="11">
    <source>
        <dbReference type="Proteomes" id="UP000265140"/>
    </source>
</evidence>
<dbReference type="STRING" id="8010.ENSELUP00000034984"/>
<comment type="subcellular location">
    <subcellularLocation>
        <location evidence="1">Membrane</location>
    </subcellularLocation>
</comment>
<keyword evidence="11" id="KW-1185">Reference proteome</keyword>
<evidence type="ECO:0008006" key="12">
    <source>
        <dbReference type="Google" id="ProtNLM"/>
    </source>
</evidence>
<dbReference type="PANTHER" id="PTHR48043:SF32">
    <property type="entry name" value="UDP-GLUCURONOSYLTRANSFERASE"/>
    <property type="match status" value="1"/>
</dbReference>
<feature type="compositionally biased region" description="Basic and acidic residues" evidence="8">
    <location>
        <begin position="584"/>
        <end position="593"/>
    </location>
</feature>
<dbReference type="GO" id="GO:0016020">
    <property type="term" value="C:membrane"/>
    <property type="evidence" value="ECO:0007669"/>
    <property type="project" value="UniProtKB-SubCell"/>
</dbReference>